<protein>
    <submittedName>
        <fullName evidence="2">VPLPA-CTERM sorting domain-containing protein</fullName>
    </submittedName>
</protein>
<proteinExistence type="predicted"/>
<dbReference type="Proteomes" id="UP001524586">
    <property type="component" value="Unassembled WGS sequence"/>
</dbReference>
<evidence type="ECO:0000256" key="1">
    <source>
        <dbReference type="SAM" id="Phobius"/>
    </source>
</evidence>
<organism evidence="2 3">
    <name type="scientific">Methylomonas rivi</name>
    <dbReference type="NCBI Taxonomy" id="2952226"/>
    <lineage>
        <taxon>Bacteria</taxon>
        <taxon>Pseudomonadati</taxon>
        <taxon>Pseudomonadota</taxon>
        <taxon>Gammaproteobacteria</taxon>
        <taxon>Methylococcales</taxon>
        <taxon>Methylococcaceae</taxon>
        <taxon>Methylomonas</taxon>
    </lineage>
</organism>
<reference evidence="2 3" key="1">
    <citation type="submission" date="2022-07" db="EMBL/GenBank/DDBJ databases">
        <title>Methylomonas rivi sp. nov., Methylomonas rosea sp. nov., Methylomonas aureus sp. nov. and Methylomonas subterranea sp. nov., four novel methanotrophs isolated from a freshwater creek and the deep terrestrial subsurface.</title>
        <authorList>
            <person name="Abin C."/>
            <person name="Sankaranarayanan K."/>
            <person name="Garner C."/>
            <person name="Sindelar R."/>
            <person name="Kotary K."/>
            <person name="Garner R."/>
            <person name="Barclay S."/>
            <person name="Lawson P."/>
            <person name="Krumholz L."/>
        </authorList>
    </citation>
    <scope>NUCLEOTIDE SEQUENCE [LARGE SCALE GENOMIC DNA]</scope>
    <source>
        <strain evidence="2 3">WSC-6</strain>
    </source>
</reference>
<feature type="transmembrane region" description="Helical" evidence="1">
    <location>
        <begin position="248"/>
        <end position="269"/>
    </location>
</feature>
<keyword evidence="1" id="KW-0812">Transmembrane</keyword>
<dbReference type="RefSeq" id="WP_256614848.1">
    <property type="nucleotide sequence ID" value="NZ_JANIBK010000032.1"/>
</dbReference>
<accession>A0ABT1U3N9</accession>
<gene>
    <name evidence="2" type="ORF">NP596_08310</name>
</gene>
<keyword evidence="1" id="KW-1133">Transmembrane helix</keyword>
<dbReference type="EMBL" id="JANIBK010000032">
    <property type="protein sequence ID" value="MCQ8128460.1"/>
    <property type="molecule type" value="Genomic_DNA"/>
</dbReference>
<sequence>MTIYSTATQHIADSVSNTHVDDIGPTSSTQVAQAAINGSFDYNHLSGYASSSASKSVGHYTWIDNNPNSIFYGTNQGDNTHSSAAANSYIQEYIVDPLTVTSTELQSGTVVELAVDWSLDASFGVTGYPANFNPYGGSPGTPSAQLTIGSDTHTLDYWNNGTNASLSGSYTLHTSVGDMTGLYAVLTIAGGQMNAYQEMFNFETQTTEFTGQNVSSFADATAKFAIRVLTPGASYSAASGNVYATSLAAVPVPSAAWLFASGLLGLFGLKRRR</sequence>
<comment type="caution">
    <text evidence="2">The sequence shown here is derived from an EMBL/GenBank/DDBJ whole genome shotgun (WGS) entry which is preliminary data.</text>
</comment>
<evidence type="ECO:0000313" key="3">
    <source>
        <dbReference type="Proteomes" id="UP001524586"/>
    </source>
</evidence>
<keyword evidence="1" id="KW-0472">Membrane</keyword>
<name>A0ABT1U3N9_9GAMM</name>
<keyword evidence="3" id="KW-1185">Reference proteome</keyword>
<evidence type="ECO:0000313" key="2">
    <source>
        <dbReference type="EMBL" id="MCQ8128460.1"/>
    </source>
</evidence>